<evidence type="ECO:0000313" key="15">
    <source>
        <dbReference type="Proteomes" id="UP001454036"/>
    </source>
</evidence>
<evidence type="ECO:0000256" key="5">
    <source>
        <dbReference type="ARBA" id="ARBA00022723"/>
    </source>
</evidence>
<dbReference type="PRINTS" id="PR00385">
    <property type="entry name" value="P450"/>
</dbReference>
<gene>
    <name evidence="14" type="ORF">LIER_28877</name>
</gene>
<dbReference type="Pfam" id="PF00067">
    <property type="entry name" value="p450"/>
    <property type="match status" value="1"/>
</dbReference>
<dbReference type="PANTHER" id="PTHR24282">
    <property type="entry name" value="CYTOCHROME P450 FAMILY MEMBER"/>
    <property type="match status" value="1"/>
</dbReference>
<comment type="subcellular location">
    <subcellularLocation>
        <location evidence="1">Membrane</location>
    </subcellularLocation>
</comment>
<dbReference type="InterPro" id="IPR036396">
    <property type="entry name" value="Cyt_P450_sf"/>
</dbReference>
<sequence>METIVYICAVIVCAVIVVLYTWRIVNWVWLKPKKLEKIMRAQGFNGNSYKVLHGDLKEMTKAIEEANSKPLNLSDDILPRSVPHPYQLVQKYGTKTFQWVGPTLQVFIMDPQLIKEVLSKNYQYLKPQSHPHGKYLLTGILNFEGDKWAKQRKLLNPAFHMEKLKLMLPAFYLSCMDTLNKWENLVATSKGASELDVWPHLQTLTADAISRTAFGSNYEEGRKVFELLREQNQLVVVALRSLYLPGMRFLPTKMNRRIKEIANEIDVSITNIINKRIKAMKAGETRIDDLLGILLEPNLKENEDKRNKTSAMSIHEIIQECKLFYFAGQETTSTLLVWTMVLLGKHPEWQERAREEVLQKIGFEKPGLEDLNQLKIVTMILYEVLRLYPPVPAIGRKTAKEMKLGNLTLPAGVRIHLPFMLLHHDPDVWGVDAKEFKPERFSEGVLKATKGNASFFAFSGGPRICIGQNFALLEAKMSLATILQRFSFKLSPSYAHAPYNMVTLQPQHGAHFILHKV</sequence>
<evidence type="ECO:0000256" key="10">
    <source>
        <dbReference type="ARBA" id="ARBA00023136"/>
    </source>
</evidence>
<dbReference type="InterPro" id="IPR050665">
    <property type="entry name" value="Cytochrome_P450_Monooxygen"/>
</dbReference>
<dbReference type="PRINTS" id="PR00463">
    <property type="entry name" value="EP450I"/>
</dbReference>
<dbReference type="FunFam" id="1.10.630.10:FF:000029">
    <property type="entry name" value="Cytochrome P450 734A1"/>
    <property type="match status" value="1"/>
</dbReference>
<reference evidence="14 15" key="1">
    <citation type="submission" date="2024-01" db="EMBL/GenBank/DDBJ databases">
        <title>The complete chloroplast genome sequence of Lithospermum erythrorhizon: insights into the phylogenetic relationship among Boraginaceae species and the maternal lineages of purple gromwells.</title>
        <authorList>
            <person name="Okada T."/>
            <person name="Watanabe K."/>
        </authorList>
    </citation>
    <scope>NUCLEOTIDE SEQUENCE [LARGE SCALE GENOMIC DNA]</scope>
</reference>
<evidence type="ECO:0000256" key="4">
    <source>
        <dbReference type="ARBA" id="ARBA00022692"/>
    </source>
</evidence>
<dbReference type="GO" id="GO:0009753">
    <property type="term" value="P:response to jasmonic acid"/>
    <property type="evidence" value="ECO:0007669"/>
    <property type="project" value="UniProtKB-ARBA"/>
</dbReference>
<keyword evidence="4 13" id="KW-0812">Transmembrane</keyword>
<dbReference type="SUPFAM" id="SSF48264">
    <property type="entry name" value="Cytochrome P450"/>
    <property type="match status" value="1"/>
</dbReference>
<dbReference type="GO" id="GO:0004497">
    <property type="term" value="F:monooxygenase activity"/>
    <property type="evidence" value="ECO:0007669"/>
    <property type="project" value="UniProtKB-KW"/>
</dbReference>
<evidence type="ECO:0000256" key="7">
    <source>
        <dbReference type="ARBA" id="ARBA00023002"/>
    </source>
</evidence>
<keyword evidence="10 13" id="KW-0472">Membrane</keyword>
<feature type="binding site" description="axial binding residue" evidence="11">
    <location>
        <position position="465"/>
    </location>
    <ligand>
        <name>heme</name>
        <dbReference type="ChEBI" id="CHEBI:30413"/>
    </ligand>
    <ligandPart>
        <name>Fe</name>
        <dbReference type="ChEBI" id="CHEBI:18248"/>
    </ligandPart>
</feature>
<evidence type="ECO:0000256" key="9">
    <source>
        <dbReference type="ARBA" id="ARBA00023033"/>
    </source>
</evidence>
<keyword evidence="7 12" id="KW-0560">Oxidoreductase</keyword>
<evidence type="ECO:0000256" key="11">
    <source>
        <dbReference type="PIRSR" id="PIRSR602401-1"/>
    </source>
</evidence>
<evidence type="ECO:0000256" key="13">
    <source>
        <dbReference type="SAM" id="Phobius"/>
    </source>
</evidence>
<dbReference type="GO" id="GO:0005506">
    <property type="term" value="F:iron ion binding"/>
    <property type="evidence" value="ECO:0007669"/>
    <property type="project" value="InterPro"/>
</dbReference>
<evidence type="ECO:0000256" key="1">
    <source>
        <dbReference type="ARBA" id="ARBA00004370"/>
    </source>
</evidence>
<comment type="caution">
    <text evidence="14">The sequence shown here is derived from an EMBL/GenBank/DDBJ whole genome shotgun (WGS) entry which is preliminary data.</text>
</comment>
<comment type="cofactor">
    <cofactor evidence="11">
        <name>heme</name>
        <dbReference type="ChEBI" id="CHEBI:30413"/>
    </cofactor>
</comment>
<keyword evidence="8 11" id="KW-0408">Iron</keyword>
<evidence type="ECO:0000256" key="8">
    <source>
        <dbReference type="ARBA" id="ARBA00023004"/>
    </source>
</evidence>
<keyword evidence="15" id="KW-1185">Reference proteome</keyword>
<evidence type="ECO:0000256" key="2">
    <source>
        <dbReference type="ARBA" id="ARBA00010617"/>
    </source>
</evidence>
<keyword evidence="5 11" id="KW-0479">Metal-binding</keyword>
<dbReference type="InterPro" id="IPR001128">
    <property type="entry name" value="Cyt_P450"/>
</dbReference>
<protein>
    <submittedName>
        <fullName evidence="14">Oxygenase</fullName>
    </submittedName>
</protein>
<accession>A0AAV3RIT9</accession>
<dbReference type="GO" id="GO:0016705">
    <property type="term" value="F:oxidoreductase activity, acting on paired donors, with incorporation or reduction of molecular oxygen"/>
    <property type="evidence" value="ECO:0007669"/>
    <property type="project" value="InterPro"/>
</dbReference>
<evidence type="ECO:0000256" key="6">
    <source>
        <dbReference type="ARBA" id="ARBA00022989"/>
    </source>
</evidence>
<dbReference type="EMBL" id="BAABME010009769">
    <property type="protein sequence ID" value="GAA0175764.1"/>
    <property type="molecule type" value="Genomic_DNA"/>
</dbReference>
<dbReference type="PANTHER" id="PTHR24282:SF255">
    <property type="entry name" value="CYTOCHROME P450 72A11-RELATED"/>
    <property type="match status" value="1"/>
</dbReference>
<dbReference type="InterPro" id="IPR002401">
    <property type="entry name" value="Cyt_P450_E_grp-I"/>
</dbReference>
<organism evidence="14 15">
    <name type="scientific">Lithospermum erythrorhizon</name>
    <name type="common">Purple gromwell</name>
    <name type="synonym">Lithospermum officinale var. erythrorhizon</name>
    <dbReference type="NCBI Taxonomy" id="34254"/>
    <lineage>
        <taxon>Eukaryota</taxon>
        <taxon>Viridiplantae</taxon>
        <taxon>Streptophyta</taxon>
        <taxon>Embryophyta</taxon>
        <taxon>Tracheophyta</taxon>
        <taxon>Spermatophyta</taxon>
        <taxon>Magnoliopsida</taxon>
        <taxon>eudicotyledons</taxon>
        <taxon>Gunneridae</taxon>
        <taxon>Pentapetalae</taxon>
        <taxon>asterids</taxon>
        <taxon>lamiids</taxon>
        <taxon>Boraginales</taxon>
        <taxon>Boraginaceae</taxon>
        <taxon>Boraginoideae</taxon>
        <taxon>Lithospermeae</taxon>
        <taxon>Lithospermum</taxon>
    </lineage>
</organism>
<feature type="transmembrane region" description="Helical" evidence="13">
    <location>
        <begin position="6"/>
        <end position="30"/>
    </location>
</feature>
<dbReference type="PROSITE" id="PS00086">
    <property type="entry name" value="CYTOCHROME_P450"/>
    <property type="match status" value="1"/>
</dbReference>
<keyword evidence="9 12" id="KW-0503">Monooxygenase</keyword>
<proteinExistence type="inferred from homology"/>
<evidence type="ECO:0000313" key="14">
    <source>
        <dbReference type="EMBL" id="GAA0175764.1"/>
    </source>
</evidence>
<name>A0AAV3RIT9_LITER</name>
<evidence type="ECO:0000256" key="12">
    <source>
        <dbReference type="RuleBase" id="RU000461"/>
    </source>
</evidence>
<dbReference type="GO" id="GO:0016020">
    <property type="term" value="C:membrane"/>
    <property type="evidence" value="ECO:0007669"/>
    <property type="project" value="UniProtKB-SubCell"/>
</dbReference>
<dbReference type="GO" id="GO:0009820">
    <property type="term" value="P:alkaloid metabolic process"/>
    <property type="evidence" value="ECO:0007669"/>
    <property type="project" value="UniProtKB-ARBA"/>
</dbReference>
<keyword evidence="3 11" id="KW-0349">Heme</keyword>
<dbReference type="Gene3D" id="1.10.630.10">
    <property type="entry name" value="Cytochrome P450"/>
    <property type="match status" value="1"/>
</dbReference>
<dbReference type="Proteomes" id="UP001454036">
    <property type="component" value="Unassembled WGS sequence"/>
</dbReference>
<dbReference type="InterPro" id="IPR017972">
    <property type="entry name" value="Cyt_P450_CS"/>
</dbReference>
<evidence type="ECO:0000256" key="3">
    <source>
        <dbReference type="ARBA" id="ARBA00022617"/>
    </source>
</evidence>
<keyword evidence="6 13" id="KW-1133">Transmembrane helix</keyword>
<comment type="similarity">
    <text evidence="2 12">Belongs to the cytochrome P450 family.</text>
</comment>
<dbReference type="AlphaFoldDB" id="A0AAV3RIT9"/>
<dbReference type="GO" id="GO:0020037">
    <property type="term" value="F:heme binding"/>
    <property type="evidence" value="ECO:0007669"/>
    <property type="project" value="InterPro"/>
</dbReference>
<dbReference type="CDD" id="cd20642">
    <property type="entry name" value="CYP72"/>
    <property type="match status" value="1"/>
</dbReference>